<keyword evidence="5" id="KW-1185">Reference proteome</keyword>
<dbReference type="SMART" id="SM00014">
    <property type="entry name" value="acidPPc"/>
    <property type="match status" value="1"/>
</dbReference>
<feature type="transmembrane region" description="Helical" evidence="2">
    <location>
        <begin position="42"/>
        <end position="64"/>
    </location>
</feature>
<keyword evidence="2" id="KW-1133">Transmembrane helix</keyword>
<dbReference type="Pfam" id="PF01569">
    <property type="entry name" value="PAP2"/>
    <property type="match status" value="1"/>
</dbReference>
<sequence length="247" mass="25603">MATDPAPLDPAPATATTPGSTPGTAPAPASARAHPRQAPRPVTLGLALFASLAVFALFAGLVLARNAGFIDRPVLSEAVAHRVALLDGPMTVVTHASKYPLLIVTALGAAFVSLRRRSWRPLLLVGGTGALSVAVATLAKETTDRARPPALFWAIPEDGWCFPSRHTVIATAVLLMLAYVFSARLASRAARLALWAGALALSALVGASRVYLGVHWATDALAGLALGATVMLAVTMADVLLRGRRRA</sequence>
<accession>A0ABT7A7M3</accession>
<evidence type="ECO:0000259" key="3">
    <source>
        <dbReference type="SMART" id="SM00014"/>
    </source>
</evidence>
<feature type="domain" description="Phosphatidic acid phosphatase type 2/haloperoxidase" evidence="3">
    <location>
        <begin position="125"/>
        <end position="235"/>
    </location>
</feature>
<keyword evidence="2" id="KW-0812">Transmembrane</keyword>
<evidence type="ECO:0000256" key="2">
    <source>
        <dbReference type="SAM" id="Phobius"/>
    </source>
</evidence>
<feature type="transmembrane region" description="Helical" evidence="2">
    <location>
        <begin position="192"/>
        <end position="214"/>
    </location>
</feature>
<dbReference type="Gene3D" id="1.20.144.10">
    <property type="entry name" value="Phosphatidic acid phosphatase type 2/haloperoxidase"/>
    <property type="match status" value="1"/>
</dbReference>
<dbReference type="RefSeq" id="WP_274045512.1">
    <property type="nucleotide sequence ID" value="NZ_JANCPR020000055.1"/>
</dbReference>
<dbReference type="Proteomes" id="UP001214441">
    <property type="component" value="Unassembled WGS sequence"/>
</dbReference>
<evidence type="ECO:0000313" key="4">
    <source>
        <dbReference type="EMBL" id="MDJ1137320.1"/>
    </source>
</evidence>
<feature type="compositionally biased region" description="Low complexity" evidence="1">
    <location>
        <begin position="1"/>
        <end position="32"/>
    </location>
</feature>
<dbReference type="PANTHER" id="PTHR14969">
    <property type="entry name" value="SPHINGOSINE-1-PHOSPHATE PHOSPHOHYDROLASE"/>
    <property type="match status" value="1"/>
</dbReference>
<feature type="transmembrane region" description="Helical" evidence="2">
    <location>
        <begin position="220"/>
        <end position="241"/>
    </location>
</feature>
<feature type="region of interest" description="Disordered" evidence="1">
    <location>
        <begin position="1"/>
        <end position="36"/>
    </location>
</feature>
<dbReference type="InterPro" id="IPR036938">
    <property type="entry name" value="PAP2/HPO_sf"/>
</dbReference>
<gene>
    <name evidence="4" type="ORF">NMN56_036305</name>
</gene>
<feature type="transmembrane region" description="Helical" evidence="2">
    <location>
        <begin position="121"/>
        <end position="139"/>
    </location>
</feature>
<protein>
    <submittedName>
        <fullName evidence="4">Phosphatase PAP2 family protein</fullName>
    </submittedName>
</protein>
<feature type="transmembrane region" description="Helical" evidence="2">
    <location>
        <begin position="96"/>
        <end position="114"/>
    </location>
</feature>
<feature type="transmembrane region" description="Helical" evidence="2">
    <location>
        <begin position="166"/>
        <end position="185"/>
    </location>
</feature>
<proteinExistence type="predicted"/>
<name>A0ABT7A7M3_9ACTN</name>
<dbReference type="PANTHER" id="PTHR14969:SF13">
    <property type="entry name" value="AT30094P"/>
    <property type="match status" value="1"/>
</dbReference>
<dbReference type="InterPro" id="IPR000326">
    <property type="entry name" value="PAP2/HPO"/>
</dbReference>
<dbReference type="EMBL" id="JANCPR020000055">
    <property type="protein sequence ID" value="MDJ1137320.1"/>
    <property type="molecule type" value="Genomic_DNA"/>
</dbReference>
<reference evidence="4 5" key="1">
    <citation type="submission" date="2023-05" db="EMBL/GenBank/DDBJ databases">
        <title>Streptantibioticus silvisoli sp. nov., acidotolerant actinomycetes 1 from pine litter.</title>
        <authorList>
            <person name="Swiecimska M."/>
            <person name="Golinska P."/>
            <person name="Sangal V."/>
            <person name="Wachnowicz B."/>
            <person name="Goodfellow M."/>
        </authorList>
    </citation>
    <scope>NUCLEOTIDE SEQUENCE [LARGE SCALE GENOMIC DNA]</scope>
    <source>
        <strain evidence="4 5">DSM 42109</strain>
    </source>
</reference>
<evidence type="ECO:0000313" key="5">
    <source>
        <dbReference type="Proteomes" id="UP001214441"/>
    </source>
</evidence>
<comment type="caution">
    <text evidence="4">The sequence shown here is derived from an EMBL/GenBank/DDBJ whole genome shotgun (WGS) entry which is preliminary data.</text>
</comment>
<dbReference type="CDD" id="cd03392">
    <property type="entry name" value="PAP2_like_2"/>
    <property type="match status" value="1"/>
</dbReference>
<organism evidence="4 5">
    <name type="scientific">Streptomyces iconiensis</name>
    <dbReference type="NCBI Taxonomy" id="1384038"/>
    <lineage>
        <taxon>Bacteria</taxon>
        <taxon>Bacillati</taxon>
        <taxon>Actinomycetota</taxon>
        <taxon>Actinomycetes</taxon>
        <taxon>Kitasatosporales</taxon>
        <taxon>Streptomycetaceae</taxon>
        <taxon>Streptomyces</taxon>
    </lineage>
</organism>
<evidence type="ECO:0000256" key="1">
    <source>
        <dbReference type="SAM" id="MobiDB-lite"/>
    </source>
</evidence>
<dbReference type="SUPFAM" id="SSF48317">
    <property type="entry name" value="Acid phosphatase/Vanadium-dependent haloperoxidase"/>
    <property type="match status" value="1"/>
</dbReference>
<keyword evidence="2" id="KW-0472">Membrane</keyword>